<evidence type="ECO:0000313" key="4">
    <source>
        <dbReference type="Proteomes" id="UP000800235"/>
    </source>
</evidence>
<evidence type="ECO:0000256" key="1">
    <source>
        <dbReference type="SAM" id="MobiDB-lite"/>
    </source>
</evidence>
<reference evidence="3" key="1">
    <citation type="journal article" date="2020" name="Stud. Mycol.">
        <title>101 Dothideomycetes genomes: a test case for predicting lifestyles and emergence of pathogens.</title>
        <authorList>
            <person name="Haridas S."/>
            <person name="Albert R."/>
            <person name="Binder M."/>
            <person name="Bloem J."/>
            <person name="Labutti K."/>
            <person name="Salamov A."/>
            <person name="Andreopoulos B."/>
            <person name="Baker S."/>
            <person name="Barry K."/>
            <person name="Bills G."/>
            <person name="Bluhm B."/>
            <person name="Cannon C."/>
            <person name="Castanera R."/>
            <person name="Culley D."/>
            <person name="Daum C."/>
            <person name="Ezra D."/>
            <person name="Gonzalez J."/>
            <person name="Henrissat B."/>
            <person name="Kuo A."/>
            <person name="Liang C."/>
            <person name="Lipzen A."/>
            <person name="Lutzoni F."/>
            <person name="Magnuson J."/>
            <person name="Mondo S."/>
            <person name="Nolan M."/>
            <person name="Ohm R."/>
            <person name="Pangilinan J."/>
            <person name="Park H.-J."/>
            <person name="Ramirez L."/>
            <person name="Alfaro M."/>
            <person name="Sun H."/>
            <person name="Tritt A."/>
            <person name="Yoshinaga Y."/>
            <person name="Zwiers L.-H."/>
            <person name="Turgeon B."/>
            <person name="Goodwin S."/>
            <person name="Spatafora J."/>
            <person name="Crous P."/>
            <person name="Grigoriev I."/>
        </authorList>
    </citation>
    <scope>NUCLEOTIDE SEQUENCE</scope>
    <source>
        <strain evidence="3">CBS 130266</strain>
    </source>
</reference>
<accession>A0A9P4NJD7</accession>
<organism evidence="3 4">
    <name type="scientific">Tothia fuscella</name>
    <dbReference type="NCBI Taxonomy" id="1048955"/>
    <lineage>
        <taxon>Eukaryota</taxon>
        <taxon>Fungi</taxon>
        <taxon>Dikarya</taxon>
        <taxon>Ascomycota</taxon>
        <taxon>Pezizomycotina</taxon>
        <taxon>Dothideomycetes</taxon>
        <taxon>Pleosporomycetidae</taxon>
        <taxon>Venturiales</taxon>
        <taxon>Cylindrosympodiaceae</taxon>
        <taxon>Tothia</taxon>
    </lineage>
</organism>
<gene>
    <name evidence="3" type="ORF">EJ08DRAFT_451021</name>
</gene>
<sequence length="147" mass="16127">MESSTLDRSSRYKLPTTISTKSTVHTTFEALLPSNATSPQPNPPKSTQAAGTSKAWIAAPVIIGILLIAAVYLGYRIHRRRRALRDVNDGQNDRSFGIEISAHHESQDLARTVESVELPTSVEGVQLEPPFHPTRPLTPYITPVTSK</sequence>
<keyword evidence="4" id="KW-1185">Reference proteome</keyword>
<protein>
    <submittedName>
        <fullName evidence="3">Uncharacterized protein</fullName>
    </submittedName>
</protein>
<feature type="region of interest" description="Disordered" evidence="1">
    <location>
        <begin position="126"/>
        <end position="147"/>
    </location>
</feature>
<dbReference type="AlphaFoldDB" id="A0A9P4NJD7"/>
<keyword evidence="2" id="KW-0812">Transmembrane</keyword>
<evidence type="ECO:0000256" key="2">
    <source>
        <dbReference type="SAM" id="Phobius"/>
    </source>
</evidence>
<comment type="caution">
    <text evidence="3">The sequence shown here is derived from an EMBL/GenBank/DDBJ whole genome shotgun (WGS) entry which is preliminary data.</text>
</comment>
<keyword evidence="2" id="KW-0472">Membrane</keyword>
<keyword evidence="2" id="KW-1133">Transmembrane helix</keyword>
<proteinExistence type="predicted"/>
<dbReference type="Proteomes" id="UP000800235">
    <property type="component" value="Unassembled WGS sequence"/>
</dbReference>
<feature type="transmembrane region" description="Helical" evidence="2">
    <location>
        <begin position="55"/>
        <end position="75"/>
    </location>
</feature>
<name>A0A9P4NJD7_9PEZI</name>
<evidence type="ECO:0000313" key="3">
    <source>
        <dbReference type="EMBL" id="KAF2423410.1"/>
    </source>
</evidence>
<dbReference type="EMBL" id="MU007082">
    <property type="protein sequence ID" value="KAF2423410.1"/>
    <property type="molecule type" value="Genomic_DNA"/>
</dbReference>